<dbReference type="RefSeq" id="XP_005714646.1">
    <property type="nucleotide sequence ID" value="XM_005714589.1"/>
</dbReference>
<proteinExistence type="predicted"/>
<organism evidence="1 2">
    <name type="scientific">Chondrus crispus</name>
    <name type="common">Carrageen Irish moss</name>
    <name type="synonym">Polymorpha crispa</name>
    <dbReference type="NCBI Taxonomy" id="2769"/>
    <lineage>
        <taxon>Eukaryota</taxon>
        <taxon>Rhodophyta</taxon>
        <taxon>Florideophyceae</taxon>
        <taxon>Rhodymeniophycidae</taxon>
        <taxon>Gigartinales</taxon>
        <taxon>Gigartinaceae</taxon>
        <taxon>Chondrus</taxon>
    </lineage>
</organism>
<keyword evidence="2" id="KW-1185">Reference proteome</keyword>
<reference evidence="2" key="1">
    <citation type="journal article" date="2013" name="Proc. Natl. Acad. Sci. U.S.A.">
        <title>Genome structure and metabolic features in the red seaweed Chondrus crispus shed light on evolution of the Archaeplastida.</title>
        <authorList>
            <person name="Collen J."/>
            <person name="Porcel B."/>
            <person name="Carre W."/>
            <person name="Ball S.G."/>
            <person name="Chaparro C."/>
            <person name="Tonon T."/>
            <person name="Barbeyron T."/>
            <person name="Michel G."/>
            <person name="Noel B."/>
            <person name="Valentin K."/>
            <person name="Elias M."/>
            <person name="Artiguenave F."/>
            <person name="Arun A."/>
            <person name="Aury J.M."/>
            <person name="Barbosa-Neto J.F."/>
            <person name="Bothwell J.H."/>
            <person name="Bouget F.Y."/>
            <person name="Brillet L."/>
            <person name="Cabello-Hurtado F."/>
            <person name="Capella-Gutierrez S."/>
            <person name="Charrier B."/>
            <person name="Cladiere L."/>
            <person name="Cock J.M."/>
            <person name="Coelho S.M."/>
            <person name="Colleoni C."/>
            <person name="Czjzek M."/>
            <person name="Da Silva C."/>
            <person name="Delage L."/>
            <person name="Denoeud F."/>
            <person name="Deschamps P."/>
            <person name="Dittami S.M."/>
            <person name="Gabaldon T."/>
            <person name="Gachon C.M."/>
            <person name="Groisillier A."/>
            <person name="Herve C."/>
            <person name="Jabbari K."/>
            <person name="Katinka M."/>
            <person name="Kloareg B."/>
            <person name="Kowalczyk N."/>
            <person name="Labadie K."/>
            <person name="Leblanc C."/>
            <person name="Lopez P.J."/>
            <person name="McLachlan D.H."/>
            <person name="Meslet-Cladiere L."/>
            <person name="Moustafa A."/>
            <person name="Nehr Z."/>
            <person name="Nyvall Collen P."/>
            <person name="Panaud O."/>
            <person name="Partensky F."/>
            <person name="Poulain J."/>
            <person name="Rensing S.A."/>
            <person name="Rousvoal S."/>
            <person name="Samson G."/>
            <person name="Symeonidi A."/>
            <person name="Weissenbach J."/>
            <person name="Zambounis A."/>
            <person name="Wincker P."/>
            <person name="Boyen C."/>
        </authorList>
    </citation>
    <scope>NUCLEOTIDE SEQUENCE [LARGE SCALE GENOMIC DNA]</scope>
    <source>
        <strain evidence="2">cv. Stackhouse</strain>
    </source>
</reference>
<dbReference type="KEGG" id="ccp:CHC_T00003734001"/>
<gene>
    <name evidence="1" type="ORF">CHC_T00003734001</name>
</gene>
<evidence type="ECO:0000313" key="2">
    <source>
        <dbReference type="Proteomes" id="UP000012073"/>
    </source>
</evidence>
<dbReference type="Gramene" id="CDF34827">
    <property type="protein sequence ID" value="CDF34827"/>
    <property type="gene ID" value="CHC_T00003734001"/>
</dbReference>
<name>R7Q8G2_CHOCR</name>
<dbReference type="Gene3D" id="3.90.79.10">
    <property type="entry name" value="Nucleoside Triphosphate Pyrophosphohydrolase"/>
    <property type="match status" value="1"/>
</dbReference>
<evidence type="ECO:0000313" key="1">
    <source>
        <dbReference type="EMBL" id="CDF34827.1"/>
    </source>
</evidence>
<dbReference type="Proteomes" id="UP000012073">
    <property type="component" value="Unassembled WGS sequence"/>
</dbReference>
<protein>
    <recommendedName>
        <fullName evidence="3">Nudix hydrolase domain-containing protein</fullName>
    </recommendedName>
</protein>
<dbReference type="OrthoDB" id="510307at2759"/>
<dbReference type="EMBL" id="HG001706">
    <property type="protein sequence ID" value="CDF34827.1"/>
    <property type="molecule type" value="Genomic_DNA"/>
</dbReference>
<dbReference type="AlphaFoldDB" id="R7Q8G2"/>
<sequence length="59" mass="7019">MAHGRVRFDEAEVEGVEWWPVERLVKRSKEKPELFTRWLVIELDNIDLVELGKRIVGIM</sequence>
<evidence type="ECO:0008006" key="3">
    <source>
        <dbReference type="Google" id="ProtNLM"/>
    </source>
</evidence>
<dbReference type="GeneID" id="17322348"/>
<accession>R7Q8G2</accession>